<keyword evidence="5 9" id="KW-0997">Cell inner membrane</keyword>
<evidence type="ECO:0000256" key="9">
    <source>
        <dbReference type="RuleBase" id="RU364070"/>
    </source>
</evidence>
<evidence type="ECO:0000256" key="5">
    <source>
        <dbReference type="ARBA" id="ARBA00022519"/>
    </source>
</evidence>
<dbReference type="InterPro" id="IPR001036">
    <property type="entry name" value="Acrflvin-R"/>
</dbReference>
<dbReference type="Proteomes" id="UP001165498">
    <property type="component" value="Unassembled WGS sequence"/>
</dbReference>
<gene>
    <name evidence="11" type="ORF">NM961_01650</name>
</gene>
<comment type="similarity">
    <text evidence="2 9">Belongs to the resistance-nodulation-cell division (RND) (TC 2.A.6) family.</text>
</comment>
<dbReference type="NCBIfam" id="NF000282">
    <property type="entry name" value="RND_permease_1"/>
    <property type="match status" value="1"/>
</dbReference>
<dbReference type="NCBIfam" id="TIGR00915">
    <property type="entry name" value="2A0602"/>
    <property type="match status" value="1"/>
</dbReference>
<evidence type="ECO:0000313" key="12">
    <source>
        <dbReference type="Proteomes" id="UP001165498"/>
    </source>
</evidence>
<feature type="transmembrane region" description="Helical" evidence="9">
    <location>
        <begin position="873"/>
        <end position="892"/>
    </location>
</feature>
<feature type="transmembrane region" description="Helical" evidence="9">
    <location>
        <begin position="1002"/>
        <end position="1028"/>
    </location>
</feature>
<reference evidence="11" key="1">
    <citation type="submission" date="2022-07" db="EMBL/GenBank/DDBJ databases">
        <title>Tahibacter sp., a new gammaproteobacterium isolated from the silt sample collected at pig farm.</title>
        <authorList>
            <person name="Chen H."/>
        </authorList>
    </citation>
    <scope>NUCLEOTIDE SEQUENCE</scope>
    <source>
        <strain evidence="11">P2K</strain>
    </source>
</reference>
<feature type="transmembrane region" description="Helical" evidence="9">
    <location>
        <begin position="899"/>
        <end position="919"/>
    </location>
</feature>
<evidence type="ECO:0000256" key="7">
    <source>
        <dbReference type="ARBA" id="ARBA00022989"/>
    </source>
</evidence>
<evidence type="ECO:0000256" key="2">
    <source>
        <dbReference type="ARBA" id="ARBA00010942"/>
    </source>
</evidence>
<evidence type="ECO:0000256" key="1">
    <source>
        <dbReference type="ARBA" id="ARBA00004429"/>
    </source>
</evidence>
<feature type="transmembrane region" description="Helical" evidence="9">
    <location>
        <begin position="12"/>
        <end position="32"/>
    </location>
</feature>
<evidence type="ECO:0000256" key="8">
    <source>
        <dbReference type="ARBA" id="ARBA00023136"/>
    </source>
</evidence>
<keyword evidence="4" id="KW-1003">Cell membrane</keyword>
<feature type="domain" description="SSD" evidence="10">
    <location>
        <begin position="379"/>
        <end position="495"/>
    </location>
</feature>
<protein>
    <recommendedName>
        <fullName evidence="9">Efflux pump membrane transporter</fullName>
    </recommendedName>
</protein>
<dbReference type="SUPFAM" id="SSF82693">
    <property type="entry name" value="Multidrug efflux transporter AcrB pore domain, PN1, PN2, PC1 and PC2 subdomains"/>
    <property type="match status" value="4"/>
</dbReference>
<proteinExistence type="inferred from homology"/>
<evidence type="ECO:0000313" key="11">
    <source>
        <dbReference type="EMBL" id="MCQ4163405.1"/>
    </source>
</evidence>
<dbReference type="Gene3D" id="3.30.2090.10">
    <property type="entry name" value="Multidrug efflux transporter AcrB TolC docking domain, DN and DC subdomains"/>
    <property type="match status" value="2"/>
</dbReference>
<evidence type="ECO:0000256" key="4">
    <source>
        <dbReference type="ARBA" id="ARBA00022475"/>
    </source>
</evidence>
<dbReference type="PANTHER" id="PTHR32063">
    <property type="match status" value="1"/>
</dbReference>
<keyword evidence="12" id="KW-1185">Reference proteome</keyword>
<dbReference type="Gene3D" id="1.20.1640.10">
    <property type="entry name" value="Multidrug efflux transporter AcrB transmembrane domain"/>
    <property type="match status" value="2"/>
</dbReference>
<dbReference type="Gene3D" id="3.30.70.1320">
    <property type="entry name" value="Multidrug efflux transporter AcrB pore domain like"/>
    <property type="match status" value="1"/>
</dbReference>
<keyword evidence="7 9" id="KW-1133">Transmembrane helix</keyword>
<organism evidence="11 12">
    <name type="scientific">Tahibacter harae</name>
    <dbReference type="NCBI Taxonomy" id="2963937"/>
    <lineage>
        <taxon>Bacteria</taxon>
        <taxon>Pseudomonadati</taxon>
        <taxon>Pseudomonadota</taxon>
        <taxon>Gammaproteobacteria</taxon>
        <taxon>Lysobacterales</taxon>
        <taxon>Rhodanobacteraceae</taxon>
        <taxon>Tahibacter</taxon>
    </lineage>
</organism>
<keyword evidence="6 9" id="KW-0812">Transmembrane</keyword>
<sequence>MPQFFIDRPVFAWVIAILITLGGVLTTMRLGVESYPQIAPPQVVVSANYAGASADTVEKTVTQVIEQQLNGIDNLLYFSSTSNASGNASITLTFNSGTDPDIAQVQTQNRVSLALPRLPAEVTQQGVVVAKANAGFLMVAALKSDDGAQDSYALNNIISSRILDQIQRIAGVGSVTQFGSEYAMRIWLDPDKLQGYGLAPSAVLTAIRGQNVQFASGSVGATPTIDKQGISANVMAEGRFTTPEQFENIVLRTSADGTTVKIKDVGRVELGPFSYGRATYYGKNAIAGFAVQLLPGANALQVAEAVKARMEELKASFPPGVSWFVPYDSTTFVRMSIFEVVETLVIAVVLVFVVMLVFLQNFRATLIPTLVIPVALAGTFLGMYFIGFTINQLSLFAMVLAIGIVVDDAIVVIENVERIMSEEHLPPKEATRKAMGQITGAVIAITVVLAAVFIPSAMQGGSVGAIYRQFALTIAISMGFSALLALSFTPALCATLLKPTHPEPNRFFRWFNRTFDRTLDTYSRQTTAAVRRPAHWMMLFAVIVVVCGFFYTRLPGSFVPEEDQGYTLAIVQLPAGASLQRTTEAMEHVNEILSKNDAVEAVLQVSGFSFIGQADNVGMAFIRLKPWKERKTDAMTFIQQANGALYMGLKDAQAFVVNLPTIQGLGAFGGFDMYLQDRSGAGHEALVAAQNTLLQQAAAKKELLQGVRPNGLQDSPQLKIEVDRVQAQSMGLSVTDVFSAIQLMLAPVYANDFFYEGRVLRVVLQADAPFRMGPEALARIFLPSALPASGGSATPNMIPLSSVVQSKWVMGPPALVRFNGYSAIEIVGSPAAGRSSGEAMNTMQDIIRTELPPGFGFDWAGQSLQEIVSGNQAPLLFGLSILVVFLCLAALYESWSIPVAVMLIVPLGVLGAVLFSLARGLPDDVYFKIGLITIIGLAAKNAILIIEFAVEAQREGKPLREAVIEAGRLRMRPILMTSFAFILGVLPLAISSGAGANARHAIGTGVIGGMIFATFLGLLFVPVFYVAIRRLLGDRTDEAHKPAPAKIAPPHASA</sequence>
<dbReference type="SUPFAM" id="SSF82866">
    <property type="entry name" value="Multidrug efflux transporter AcrB transmembrane domain"/>
    <property type="match status" value="2"/>
</dbReference>
<dbReference type="Gene3D" id="3.30.70.1440">
    <property type="entry name" value="Multidrug efflux transporter AcrB pore domain"/>
    <property type="match status" value="1"/>
</dbReference>
<evidence type="ECO:0000259" key="10">
    <source>
        <dbReference type="PROSITE" id="PS50156"/>
    </source>
</evidence>
<comment type="caution">
    <text evidence="9">Lacks conserved residue(s) required for the propagation of feature annotation.</text>
</comment>
<comment type="caution">
    <text evidence="11">The sequence shown here is derived from an EMBL/GenBank/DDBJ whole genome shotgun (WGS) entry which is preliminary data.</text>
</comment>
<dbReference type="InterPro" id="IPR000731">
    <property type="entry name" value="SSD"/>
</dbReference>
<feature type="transmembrane region" description="Helical" evidence="9">
    <location>
        <begin position="971"/>
        <end position="990"/>
    </location>
</feature>
<name>A0ABT1QLK1_9GAMM</name>
<dbReference type="SUPFAM" id="SSF82714">
    <property type="entry name" value="Multidrug efflux transporter AcrB TolC docking domain, DN and DC subdomains"/>
    <property type="match status" value="2"/>
</dbReference>
<dbReference type="Gene3D" id="3.30.70.1430">
    <property type="entry name" value="Multidrug efflux transporter AcrB pore domain"/>
    <property type="match status" value="2"/>
</dbReference>
<dbReference type="InterPro" id="IPR027463">
    <property type="entry name" value="AcrB_DN_DC_subdom"/>
</dbReference>
<dbReference type="InterPro" id="IPR004764">
    <property type="entry name" value="MdtF-like"/>
</dbReference>
<dbReference type="PROSITE" id="PS50156">
    <property type="entry name" value="SSD"/>
    <property type="match status" value="1"/>
</dbReference>
<feature type="transmembrane region" description="Helical" evidence="9">
    <location>
        <begin position="393"/>
        <end position="413"/>
    </location>
</feature>
<feature type="transmembrane region" description="Helical" evidence="9">
    <location>
        <begin position="340"/>
        <end position="359"/>
    </location>
</feature>
<dbReference type="RefSeq" id="WP_255910527.1">
    <property type="nucleotide sequence ID" value="NZ_JANFQO010000001.1"/>
</dbReference>
<dbReference type="Pfam" id="PF00873">
    <property type="entry name" value="ACR_tran"/>
    <property type="match status" value="1"/>
</dbReference>
<comment type="subcellular location">
    <subcellularLocation>
        <location evidence="1 9">Cell inner membrane</location>
        <topology evidence="1 9">Multi-pass membrane protein</topology>
    </subcellularLocation>
</comment>
<evidence type="ECO:0000256" key="3">
    <source>
        <dbReference type="ARBA" id="ARBA00022448"/>
    </source>
</evidence>
<feature type="transmembrane region" description="Helical" evidence="9">
    <location>
        <begin position="366"/>
        <end position="387"/>
    </location>
</feature>
<dbReference type="PANTHER" id="PTHR32063:SF13">
    <property type="entry name" value="MULTIDRUG EFFLUX PUMP SUBUNIT ACRB-RELATED"/>
    <property type="match status" value="1"/>
</dbReference>
<evidence type="ECO:0000256" key="6">
    <source>
        <dbReference type="ARBA" id="ARBA00022692"/>
    </source>
</evidence>
<keyword evidence="3 9" id="KW-0813">Transport</keyword>
<dbReference type="EMBL" id="JANFQO010000001">
    <property type="protein sequence ID" value="MCQ4163405.1"/>
    <property type="molecule type" value="Genomic_DNA"/>
</dbReference>
<feature type="transmembrane region" description="Helical" evidence="9">
    <location>
        <begin position="470"/>
        <end position="497"/>
    </location>
</feature>
<feature type="transmembrane region" description="Helical" evidence="9">
    <location>
        <begin position="534"/>
        <end position="551"/>
    </location>
</feature>
<keyword evidence="8 9" id="KW-0472">Membrane</keyword>
<accession>A0ABT1QLK1</accession>
<dbReference type="PRINTS" id="PR00702">
    <property type="entry name" value="ACRIFLAVINRP"/>
</dbReference>
<feature type="transmembrane region" description="Helical" evidence="9">
    <location>
        <begin position="434"/>
        <end position="458"/>
    </location>
</feature>